<dbReference type="HOGENOM" id="CLU_027074_1_0_1"/>
<evidence type="ECO:0000256" key="2">
    <source>
        <dbReference type="ARBA" id="ARBA00013081"/>
    </source>
</evidence>
<dbReference type="FunFam" id="3.40.250.10:FF:000131">
    <property type="entry name" value="Serine/threonine/tyrosine-interacting-like 1"/>
    <property type="match status" value="1"/>
</dbReference>
<comment type="catalytic activity">
    <reaction evidence="5">
        <text>O-phospho-L-threonyl-[protein] + H2O = L-threonyl-[protein] + phosphate</text>
        <dbReference type="Rhea" id="RHEA:47004"/>
        <dbReference type="Rhea" id="RHEA-COMP:11060"/>
        <dbReference type="Rhea" id="RHEA-COMP:11605"/>
        <dbReference type="ChEBI" id="CHEBI:15377"/>
        <dbReference type="ChEBI" id="CHEBI:30013"/>
        <dbReference type="ChEBI" id="CHEBI:43474"/>
        <dbReference type="ChEBI" id="CHEBI:61977"/>
        <dbReference type="EC" id="3.1.3.16"/>
    </reaction>
</comment>
<dbReference type="InterPro" id="IPR053272">
    <property type="entry name" value="STY_interacting-like"/>
</dbReference>
<dbReference type="PRINTS" id="PR01908">
    <property type="entry name" value="ADSPHPHTASE"/>
</dbReference>
<dbReference type="PROSITE" id="PS50054">
    <property type="entry name" value="TYR_PHOSPHATASE_DUAL"/>
    <property type="match status" value="1"/>
</dbReference>
<accession>A7S104</accession>
<proteinExistence type="inferred from homology"/>
<reference evidence="8 9" key="1">
    <citation type="journal article" date="2007" name="Science">
        <title>Sea anemone genome reveals ancestral eumetazoan gene repertoire and genomic organization.</title>
        <authorList>
            <person name="Putnam N.H."/>
            <person name="Srivastava M."/>
            <person name="Hellsten U."/>
            <person name="Dirks B."/>
            <person name="Chapman J."/>
            <person name="Salamov A."/>
            <person name="Terry A."/>
            <person name="Shapiro H."/>
            <person name="Lindquist E."/>
            <person name="Kapitonov V.V."/>
            <person name="Jurka J."/>
            <person name="Genikhovich G."/>
            <person name="Grigoriev I.V."/>
            <person name="Lucas S.M."/>
            <person name="Steele R.E."/>
            <person name="Finnerty J.R."/>
            <person name="Technau U."/>
            <person name="Martindale M.Q."/>
            <person name="Rokhsar D.S."/>
        </authorList>
    </citation>
    <scope>NUCLEOTIDE SEQUENCE [LARGE SCALE GENOMIC DNA]</scope>
    <source>
        <strain evidence="9">CH2 X CH6</strain>
    </source>
</reference>
<comment type="similarity">
    <text evidence="1">Belongs to the protein-tyrosine phosphatase family.</text>
</comment>
<keyword evidence="4" id="KW-0904">Protein phosphatase</keyword>
<evidence type="ECO:0000259" key="7">
    <source>
        <dbReference type="PROSITE" id="PS50056"/>
    </source>
</evidence>
<dbReference type="Pfam" id="PF00782">
    <property type="entry name" value="DSPc"/>
    <property type="match status" value="1"/>
</dbReference>
<dbReference type="OMA" id="LLMKGWW"/>
<dbReference type="PROSITE" id="PS50056">
    <property type="entry name" value="TYR_PHOSPHATASE_2"/>
    <property type="match status" value="1"/>
</dbReference>
<organism evidence="8 9">
    <name type="scientific">Nematostella vectensis</name>
    <name type="common">Starlet sea anemone</name>
    <dbReference type="NCBI Taxonomy" id="45351"/>
    <lineage>
        <taxon>Eukaryota</taxon>
        <taxon>Metazoa</taxon>
        <taxon>Cnidaria</taxon>
        <taxon>Anthozoa</taxon>
        <taxon>Hexacorallia</taxon>
        <taxon>Actiniaria</taxon>
        <taxon>Edwardsiidae</taxon>
        <taxon>Nematostella</taxon>
    </lineage>
</organism>
<dbReference type="GO" id="GO:0004722">
    <property type="term" value="F:protein serine/threonine phosphatase activity"/>
    <property type="evidence" value="ECO:0007669"/>
    <property type="project" value="UniProtKB-EC"/>
</dbReference>
<gene>
    <name evidence="8" type="ORF">NEMVEDRAFT_v1g100266</name>
</gene>
<keyword evidence="9" id="KW-1185">Reference proteome</keyword>
<dbReference type="InParanoid" id="A7S104"/>
<dbReference type="InterPro" id="IPR020422">
    <property type="entry name" value="TYR_PHOSPHATASE_DUAL_dom"/>
</dbReference>
<sequence>ELYNYLNDGALSPCICDTSYMLLIDTRDRELYEKCHILLARSSKTLFTELQSYSLYGITTGINLENALNGFAFVIVYGNYVGNNNLQESKEYKLIRELESYGVEPYLLAAGFEAFYTEFPFLCTDKQFYQLEDYKRIQIYPSIILPKQLYLGKGDQATNKKIMEDLKITHIVNITQEHKSAFPESIEYLTLQLDDVPQTQLINFFEKTTKFLSDAIDGGGCVMVHCNMGVSRSSSVTLAYLIKSKRWTLGEAYSFIKERRSCVRPNRGFLKQLATWEEMILGKRFTDPDDLWF</sequence>
<dbReference type="EMBL" id="DS469562">
    <property type="protein sequence ID" value="EDO42672.1"/>
    <property type="molecule type" value="Genomic_DNA"/>
</dbReference>
<evidence type="ECO:0000313" key="9">
    <source>
        <dbReference type="Proteomes" id="UP000001593"/>
    </source>
</evidence>
<name>A7S104_NEMVE</name>
<evidence type="ECO:0000256" key="3">
    <source>
        <dbReference type="ARBA" id="ARBA00022801"/>
    </source>
</evidence>
<dbReference type="Gene3D" id="3.90.190.10">
    <property type="entry name" value="Protein tyrosine phosphatase superfamily"/>
    <property type="match status" value="1"/>
</dbReference>
<dbReference type="PhylomeDB" id="A7S104"/>
<dbReference type="GO" id="GO:0007165">
    <property type="term" value="P:signal transduction"/>
    <property type="evidence" value="ECO:0000318"/>
    <property type="project" value="GO_Central"/>
</dbReference>
<feature type="domain" description="Tyrosine specific protein phosphatases" evidence="7">
    <location>
        <begin position="202"/>
        <end position="260"/>
    </location>
</feature>
<dbReference type="PANTHER" id="PTHR46659:SF1">
    <property type="entry name" value="SERINE_THREONINE_TYROSINE-INTERACTING-LIKE PROTEIN 1"/>
    <property type="match status" value="1"/>
</dbReference>
<dbReference type="AlphaFoldDB" id="A7S104"/>
<dbReference type="GO" id="GO:0004721">
    <property type="term" value="F:phosphoprotein phosphatase activity"/>
    <property type="evidence" value="ECO:0000318"/>
    <property type="project" value="GO_Central"/>
</dbReference>
<evidence type="ECO:0000313" key="8">
    <source>
        <dbReference type="EMBL" id="EDO42672.1"/>
    </source>
</evidence>
<dbReference type="Proteomes" id="UP000001593">
    <property type="component" value="Unassembled WGS sequence"/>
</dbReference>
<dbReference type="CDD" id="cd14498">
    <property type="entry name" value="DSP"/>
    <property type="match status" value="1"/>
</dbReference>
<dbReference type="SUPFAM" id="SSF52799">
    <property type="entry name" value="(Phosphotyrosine protein) phosphatases II"/>
    <property type="match status" value="1"/>
</dbReference>
<dbReference type="Gene3D" id="3.40.250.10">
    <property type="entry name" value="Rhodanese-like domain"/>
    <property type="match status" value="1"/>
</dbReference>
<dbReference type="SMART" id="SM00195">
    <property type="entry name" value="DSPc"/>
    <property type="match status" value="1"/>
</dbReference>
<dbReference type="EC" id="3.1.3.16" evidence="2"/>
<dbReference type="InterPro" id="IPR000340">
    <property type="entry name" value="Dual-sp_phosphatase_cat-dom"/>
</dbReference>
<dbReference type="GO" id="GO:0005737">
    <property type="term" value="C:cytoplasm"/>
    <property type="evidence" value="ECO:0000318"/>
    <property type="project" value="GO_Central"/>
</dbReference>
<evidence type="ECO:0000256" key="1">
    <source>
        <dbReference type="ARBA" id="ARBA00009580"/>
    </source>
</evidence>
<dbReference type="FunFam" id="3.90.190.10:FF:000004">
    <property type="entry name" value="Protein phosphatase Slingshot homolog 2"/>
    <property type="match status" value="1"/>
</dbReference>
<dbReference type="STRING" id="45351.A7S104"/>
<dbReference type="SUPFAM" id="SSF52821">
    <property type="entry name" value="Rhodanese/Cell cycle control phosphatase"/>
    <property type="match status" value="1"/>
</dbReference>
<dbReference type="PROSITE" id="PS00383">
    <property type="entry name" value="TYR_PHOSPHATASE_1"/>
    <property type="match status" value="1"/>
</dbReference>
<dbReference type="PANTHER" id="PTHR46659">
    <property type="entry name" value="SERINE/THREONINE/TYROSINE-INTERACTING-LIKE PROTEIN 1"/>
    <property type="match status" value="1"/>
</dbReference>
<feature type="domain" description="Tyrosine-protein phosphatase" evidence="6">
    <location>
        <begin position="140"/>
        <end position="282"/>
    </location>
</feature>
<dbReference type="eggNOG" id="KOG1716">
    <property type="taxonomic scope" value="Eukaryota"/>
</dbReference>
<evidence type="ECO:0000256" key="4">
    <source>
        <dbReference type="ARBA" id="ARBA00022912"/>
    </source>
</evidence>
<keyword evidence="3" id="KW-0378">Hydrolase</keyword>
<dbReference type="InterPro" id="IPR016130">
    <property type="entry name" value="Tyr_Pase_AS"/>
</dbReference>
<evidence type="ECO:0000259" key="6">
    <source>
        <dbReference type="PROSITE" id="PS50054"/>
    </source>
</evidence>
<dbReference type="InterPro" id="IPR029021">
    <property type="entry name" value="Prot-tyrosine_phosphatase-like"/>
</dbReference>
<dbReference type="GO" id="GO:0043409">
    <property type="term" value="P:negative regulation of MAPK cascade"/>
    <property type="evidence" value="ECO:0000318"/>
    <property type="project" value="GO_Central"/>
</dbReference>
<dbReference type="InterPro" id="IPR036873">
    <property type="entry name" value="Rhodanese-like_dom_sf"/>
</dbReference>
<dbReference type="InterPro" id="IPR000387">
    <property type="entry name" value="Tyr_Pase_dom"/>
</dbReference>
<evidence type="ECO:0000256" key="5">
    <source>
        <dbReference type="ARBA" id="ARBA00048336"/>
    </source>
</evidence>
<feature type="non-terminal residue" evidence="8">
    <location>
        <position position="1"/>
    </location>
</feature>
<protein>
    <recommendedName>
        <fullName evidence="2">protein-serine/threonine phosphatase</fullName>
        <ecNumber evidence="2">3.1.3.16</ecNumber>
    </recommendedName>
</protein>